<accession>A0AA40KP02</accession>
<dbReference type="AlphaFoldDB" id="A0AA40KP02"/>
<gene>
    <name evidence="2" type="ORF">K0M31_003836</name>
</gene>
<sequence length="141" mass="15200">MTAATGGTAGGPSVVTVLIDPAFETRHSNRGIRRGESNARASGTLYCRIAAFSDPNETNFNRLAKGCQHDCQPGRGSFHLPPSVDDESRGHTESADEPCLESICHGVFRSARRDQSRLEERYDFVPATTGNCCEITARKGG</sequence>
<proteinExistence type="predicted"/>
<evidence type="ECO:0000313" key="3">
    <source>
        <dbReference type="Proteomes" id="UP001177670"/>
    </source>
</evidence>
<evidence type="ECO:0000256" key="1">
    <source>
        <dbReference type="SAM" id="MobiDB-lite"/>
    </source>
</evidence>
<dbReference type="Proteomes" id="UP001177670">
    <property type="component" value="Unassembled WGS sequence"/>
</dbReference>
<organism evidence="2 3">
    <name type="scientific">Melipona bicolor</name>
    <dbReference type="NCBI Taxonomy" id="60889"/>
    <lineage>
        <taxon>Eukaryota</taxon>
        <taxon>Metazoa</taxon>
        <taxon>Ecdysozoa</taxon>
        <taxon>Arthropoda</taxon>
        <taxon>Hexapoda</taxon>
        <taxon>Insecta</taxon>
        <taxon>Pterygota</taxon>
        <taxon>Neoptera</taxon>
        <taxon>Endopterygota</taxon>
        <taxon>Hymenoptera</taxon>
        <taxon>Apocrita</taxon>
        <taxon>Aculeata</taxon>
        <taxon>Apoidea</taxon>
        <taxon>Anthophila</taxon>
        <taxon>Apidae</taxon>
        <taxon>Melipona</taxon>
    </lineage>
</organism>
<comment type="caution">
    <text evidence="2">The sequence shown here is derived from an EMBL/GenBank/DDBJ whole genome shotgun (WGS) entry which is preliminary data.</text>
</comment>
<dbReference type="EMBL" id="JAHYIQ010000012">
    <property type="protein sequence ID" value="KAK1127292.1"/>
    <property type="molecule type" value="Genomic_DNA"/>
</dbReference>
<keyword evidence="3" id="KW-1185">Reference proteome</keyword>
<feature type="region of interest" description="Disordered" evidence="1">
    <location>
        <begin position="78"/>
        <end position="97"/>
    </location>
</feature>
<name>A0AA40KP02_9HYME</name>
<protein>
    <submittedName>
        <fullName evidence="2">Uncharacterized protein</fullName>
    </submittedName>
</protein>
<evidence type="ECO:0000313" key="2">
    <source>
        <dbReference type="EMBL" id="KAK1127292.1"/>
    </source>
</evidence>
<reference evidence="2" key="1">
    <citation type="submission" date="2021-10" db="EMBL/GenBank/DDBJ databases">
        <title>Melipona bicolor Genome sequencing and assembly.</title>
        <authorList>
            <person name="Araujo N.S."/>
            <person name="Arias M.C."/>
        </authorList>
    </citation>
    <scope>NUCLEOTIDE SEQUENCE</scope>
    <source>
        <strain evidence="2">USP_2M_L1-L4_2017</strain>
        <tissue evidence="2">Whole body</tissue>
    </source>
</reference>